<protein>
    <submittedName>
        <fullName evidence="2">Uncharacterized protein</fullName>
    </submittedName>
</protein>
<evidence type="ECO:0000256" key="1">
    <source>
        <dbReference type="SAM" id="MobiDB-lite"/>
    </source>
</evidence>
<feature type="compositionally biased region" description="Low complexity" evidence="1">
    <location>
        <begin position="1"/>
        <end position="10"/>
    </location>
</feature>
<keyword evidence="3" id="KW-1185">Reference proteome</keyword>
<evidence type="ECO:0000313" key="3">
    <source>
        <dbReference type="Proteomes" id="UP000290289"/>
    </source>
</evidence>
<evidence type="ECO:0000313" key="2">
    <source>
        <dbReference type="EMBL" id="RXH84542.1"/>
    </source>
</evidence>
<dbReference type="AlphaFoldDB" id="A0A498IRL7"/>
<feature type="region of interest" description="Disordered" evidence="1">
    <location>
        <begin position="1"/>
        <end position="87"/>
    </location>
</feature>
<organism evidence="2 3">
    <name type="scientific">Malus domestica</name>
    <name type="common">Apple</name>
    <name type="synonym">Pyrus malus</name>
    <dbReference type="NCBI Taxonomy" id="3750"/>
    <lineage>
        <taxon>Eukaryota</taxon>
        <taxon>Viridiplantae</taxon>
        <taxon>Streptophyta</taxon>
        <taxon>Embryophyta</taxon>
        <taxon>Tracheophyta</taxon>
        <taxon>Spermatophyta</taxon>
        <taxon>Magnoliopsida</taxon>
        <taxon>eudicotyledons</taxon>
        <taxon>Gunneridae</taxon>
        <taxon>Pentapetalae</taxon>
        <taxon>rosids</taxon>
        <taxon>fabids</taxon>
        <taxon>Rosales</taxon>
        <taxon>Rosaceae</taxon>
        <taxon>Amygdaloideae</taxon>
        <taxon>Maleae</taxon>
        <taxon>Malus</taxon>
    </lineage>
</organism>
<comment type="caution">
    <text evidence="2">The sequence shown here is derived from an EMBL/GenBank/DDBJ whole genome shotgun (WGS) entry which is preliminary data.</text>
</comment>
<dbReference type="EMBL" id="RDQH01000337">
    <property type="protein sequence ID" value="RXH84542.1"/>
    <property type="molecule type" value="Genomic_DNA"/>
</dbReference>
<feature type="compositionally biased region" description="Acidic residues" evidence="1">
    <location>
        <begin position="69"/>
        <end position="87"/>
    </location>
</feature>
<feature type="compositionally biased region" description="Gly residues" evidence="1">
    <location>
        <begin position="36"/>
        <end position="46"/>
    </location>
</feature>
<name>A0A498IRL7_MALDO</name>
<reference evidence="2 3" key="1">
    <citation type="submission" date="2018-10" db="EMBL/GenBank/DDBJ databases">
        <title>A high-quality apple genome assembly.</title>
        <authorList>
            <person name="Hu J."/>
        </authorList>
    </citation>
    <scope>NUCLEOTIDE SEQUENCE [LARGE SCALE GENOMIC DNA]</scope>
    <source>
        <strain evidence="3">cv. HFTH1</strain>
        <tissue evidence="2">Young leaf</tissue>
    </source>
</reference>
<accession>A0A498IRL7</accession>
<sequence length="87" mass="8327">MGAGPDAAGPGLDGGGEGAMVEGFEEEAAALKDGVAGVGLDGGPDGEGAVVDDSQDGLWMLSGVGNGGEDQECGGEDQESGGGEEWE</sequence>
<proteinExistence type="predicted"/>
<gene>
    <name evidence="2" type="ORF">DVH24_032826</name>
</gene>
<dbReference type="Proteomes" id="UP000290289">
    <property type="component" value="Chromosome 11"/>
</dbReference>